<evidence type="ECO:0000313" key="2">
    <source>
        <dbReference type="Proteomes" id="UP000828390"/>
    </source>
</evidence>
<dbReference type="EMBL" id="JAIWYP010000001">
    <property type="protein sequence ID" value="KAH3885726.1"/>
    <property type="molecule type" value="Genomic_DNA"/>
</dbReference>
<gene>
    <name evidence="1" type="ORF">DPMN_009722</name>
</gene>
<evidence type="ECO:0000313" key="1">
    <source>
        <dbReference type="EMBL" id="KAH3885726.1"/>
    </source>
</evidence>
<protein>
    <submittedName>
        <fullName evidence="1">Uncharacterized protein</fullName>
    </submittedName>
</protein>
<reference evidence="1" key="2">
    <citation type="submission" date="2020-11" db="EMBL/GenBank/DDBJ databases">
        <authorList>
            <person name="McCartney M.A."/>
            <person name="Auch B."/>
            <person name="Kono T."/>
            <person name="Mallez S."/>
            <person name="Becker A."/>
            <person name="Gohl D.M."/>
            <person name="Silverstein K.A.T."/>
            <person name="Koren S."/>
            <person name="Bechman K.B."/>
            <person name="Herman A."/>
            <person name="Abrahante J.E."/>
            <person name="Garbe J."/>
        </authorList>
    </citation>
    <scope>NUCLEOTIDE SEQUENCE</scope>
    <source>
        <strain evidence="1">Duluth1</strain>
        <tissue evidence="1">Whole animal</tissue>
    </source>
</reference>
<sequence length="51" mass="5877">MCRTYSLALCSVLEQSSETYMFKCLCPAFCFRVKRPGLTADEKDGNYEELK</sequence>
<dbReference type="Proteomes" id="UP000828390">
    <property type="component" value="Unassembled WGS sequence"/>
</dbReference>
<organism evidence="1 2">
    <name type="scientific">Dreissena polymorpha</name>
    <name type="common">Zebra mussel</name>
    <name type="synonym">Mytilus polymorpha</name>
    <dbReference type="NCBI Taxonomy" id="45954"/>
    <lineage>
        <taxon>Eukaryota</taxon>
        <taxon>Metazoa</taxon>
        <taxon>Spiralia</taxon>
        <taxon>Lophotrochozoa</taxon>
        <taxon>Mollusca</taxon>
        <taxon>Bivalvia</taxon>
        <taxon>Autobranchia</taxon>
        <taxon>Heteroconchia</taxon>
        <taxon>Euheterodonta</taxon>
        <taxon>Imparidentia</taxon>
        <taxon>Neoheterodontei</taxon>
        <taxon>Myida</taxon>
        <taxon>Dreissenoidea</taxon>
        <taxon>Dreissenidae</taxon>
        <taxon>Dreissena</taxon>
    </lineage>
</organism>
<accession>A0A9D4N054</accession>
<comment type="caution">
    <text evidence="1">The sequence shown here is derived from an EMBL/GenBank/DDBJ whole genome shotgun (WGS) entry which is preliminary data.</text>
</comment>
<proteinExistence type="predicted"/>
<reference evidence="1" key="1">
    <citation type="journal article" date="2019" name="bioRxiv">
        <title>The Genome of the Zebra Mussel, Dreissena polymorpha: A Resource for Invasive Species Research.</title>
        <authorList>
            <person name="McCartney M.A."/>
            <person name="Auch B."/>
            <person name="Kono T."/>
            <person name="Mallez S."/>
            <person name="Zhang Y."/>
            <person name="Obille A."/>
            <person name="Becker A."/>
            <person name="Abrahante J.E."/>
            <person name="Garbe J."/>
            <person name="Badalamenti J.P."/>
            <person name="Herman A."/>
            <person name="Mangelson H."/>
            <person name="Liachko I."/>
            <person name="Sullivan S."/>
            <person name="Sone E.D."/>
            <person name="Koren S."/>
            <person name="Silverstein K.A.T."/>
            <person name="Beckman K.B."/>
            <person name="Gohl D.M."/>
        </authorList>
    </citation>
    <scope>NUCLEOTIDE SEQUENCE</scope>
    <source>
        <strain evidence="1">Duluth1</strain>
        <tissue evidence="1">Whole animal</tissue>
    </source>
</reference>
<dbReference type="AlphaFoldDB" id="A0A9D4N054"/>
<keyword evidence="2" id="KW-1185">Reference proteome</keyword>
<name>A0A9D4N054_DREPO</name>